<proteinExistence type="predicted"/>
<evidence type="ECO:0000313" key="1">
    <source>
        <dbReference type="EMBL" id="GES91193.1"/>
    </source>
</evidence>
<dbReference type="Proteomes" id="UP000615446">
    <property type="component" value="Unassembled WGS sequence"/>
</dbReference>
<dbReference type="AlphaFoldDB" id="A0A8H3LM47"/>
<comment type="caution">
    <text evidence="1">The sequence shown here is derived from an EMBL/GenBank/DDBJ whole genome shotgun (WGS) entry which is preliminary data.</text>
</comment>
<reference evidence="1" key="1">
    <citation type="submission" date="2019-10" db="EMBL/GenBank/DDBJ databases">
        <title>Conservation and host-specific expression of non-tandemly repeated heterogenous ribosome RNA gene in arbuscular mycorrhizal fungi.</title>
        <authorList>
            <person name="Maeda T."/>
            <person name="Kobayashi Y."/>
            <person name="Nakagawa T."/>
            <person name="Ezawa T."/>
            <person name="Yamaguchi K."/>
            <person name="Bino T."/>
            <person name="Nishimoto Y."/>
            <person name="Shigenobu S."/>
            <person name="Kawaguchi M."/>
        </authorList>
    </citation>
    <scope>NUCLEOTIDE SEQUENCE</scope>
    <source>
        <strain evidence="1">HR1</strain>
    </source>
</reference>
<sequence>MEYGKNNALNEEGLKTWLRETVKLPFEHVKKPYMWVSISCDEDIRIRESYYYGKSKNKAEKSIITTEEAESRVIIKTSQIFFSNINNRKRKLDVEMNEELRDETYYKS</sequence>
<organism evidence="1 2">
    <name type="scientific">Rhizophagus clarus</name>
    <dbReference type="NCBI Taxonomy" id="94130"/>
    <lineage>
        <taxon>Eukaryota</taxon>
        <taxon>Fungi</taxon>
        <taxon>Fungi incertae sedis</taxon>
        <taxon>Mucoromycota</taxon>
        <taxon>Glomeromycotina</taxon>
        <taxon>Glomeromycetes</taxon>
        <taxon>Glomerales</taxon>
        <taxon>Glomeraceae</taxon>
        <taxon>Rhizophagus</taxon>
    </lineage>
</organism>
<evidence type="ECO:0000313" key="2">
    <source>
        <dbReference type="Proteomes" id="UP000615446"/>
    </source>
</evidence>
<accession>A0A8H3LM47</accession>
<name>A0A8H3LM47_9GLOM</name>
<gene>
    <name evidence="1" type="ORF">RCL2_001802400</name>
</gene>
<protein>
    <submittedName>
        <fullName evidence="1">Uncharacterized protein</fullName>
    </submittedName>
</protein>
<dbReference type="EMBL" id="BLAL01000197">
    <property type="protein sequence ID" value="GES91193.1"/>
    <property type="molecule type" value="Genomic_DNA"/>
</dbReference>
<dbReference type="OrthoDB" id="2442580at2759"/>